<evidence type="ECO:0000256" key="4">
    <source>
        <dbReference type="ARBA" id="ARBA00022692"/>
    </source>
</evidence>
<dbReference type="CDD" id="cd19051">
    <property type="entry name" value="LGIC_TM_cation"/>
    <property type="match status" value="1"/>
</dbReference>
<keyword evidence="4 17" id="KW-0812">Transmembrane</keyword>
<comment type="caution">
    <text evidence="17">Lacks conserved residue(s) required for the propagation of feature annotation.</text>
</comment>
<dbReference type="PROSITE" id="PS00236">
    <property type="entry name" value="NEUROTR_ION_CHANNEL"/>
    <property type="match status" value="1"/>
</dbReference>
<keyword evidence="11" id="KW-0675">Receptor</keyword>
<keyword evidence="15 17" id="KW-0407">Ion channel</keyword>
<dbReference type="OrthoDB" id="5975154at2759"/>
<evidence type="ECO:0000259" key="18">
    <source>
        <dbReference type="Pfam" id="PF02931"/>
    </source>
</evidence>
<dbReference type="PANTHER" id="PTHR18945">
    <property type="entry name" value="NEUROTRANSMITTER GATED ION CHANNEL"/>
    <property type="match status" value="1"/>
</dbReference>
<dbReference type="InterPro" id="IPR006201">
    <property type="entry name" value="Neur_channel"/>
</dbReference>
<evidence type="ECO:0000256" key="15">
    <source>
        <dbReference type="ARBA" id="ARBA00023303"/>
    </source>
</evidence>
<dbReference type="AlphaFoldDB" id="A0A8S1EZN4"/>
<comment type="similarity">
    <text evidence="1">Belongs to the ligand-gated ion channel (TC 1.A.9) family. Acetylcholine receptor (TC 1.A.9.1) subfamily.</text>
</comment>
<dbReference type="InterPro" id="IPR018000">
    <property type="entry name" value="Neurotransmitter_ion_chnl_CS"/>
</dbReference>
<evidence type="ECO:0000256" key="11">
    <source>
        <dbReference type="ARBA" id="ARBA00023170"/>
    </source>
</evidence>
<keyword evidence="6 17" id="KW-1133">Transmembrane helix</keyword>
<dbReference type="EMBL" id="CADEPM010000005">
    <property type="protein sequence ID" value="CAB3406840.1"/>
    <property type="molecule type" value="Genomic_DNA"/>
</dbReference>
<comment type="caution">
    <text evidence="20">The sequence shown here is derived from an EMBL/GenBank/DDBJ whole genome shotgun (WGS) entry which is preliminary data.</text>
</comment>
<dbReference type="GO" id="GO:0022848">
    <property type="term" value="F:acetylcholine-gated monoatomic cation-selective channel activity"/>
    <property type="evidence" value="ECO:0007669"/>
    <property type="project" value="InterPro"/>
</dbReference>
<dbReference type="Pfam" id="PF02932">
    <property type="entry name" value="Neur_chan_memb"/>
    <property type="match status" value="1"/>
</dbReference>
<keyword evidence="14" id="KW-1071">Ligand-gated ion channel</keyword>
<keyword evidence="8 17" id="KW-0406">Ion transport</keyword>
<evidence type="ECO:0000256" key="1">
    <source>
        <dbReference type="ARBA" id="ARBA00009237"/>
    </source>
</evidence>
<dbReference type="FunFam" id="1.20.58.390:FF:000128">
    <property type="entry name" value="Neuronal acetylcholine receptor subunit eat-2"/>
    <property type="match status" value="1"/>
</dbReference>
<keyword evidence="21" id="KW-1185">Reference proteome</keyword>
<feature type="domain" description="Neurotransmitter-gated ion-channel transmembrane" evidence="19">
    <location>
        <begin position="238"/>
        <end position="491"/>
    </location>
</feature>
<feature type="transmembrane region" description="Helical" evidence="17">
    <location>
        <begin position="293"/>
        <end position="318"/>
    </location>
</feature>
<keyword evidence="12" id="KW-0325">Glycoprotein</keyword>
<dbReference type="InterPro" id="IPR036719">
    <property type="entry name" value="Neuro-gated_channel_TM_sf"/>
</dbReference>
<dbReference type="GO" id="GO:0045211">
    <property type="term" value="C:postsynaptic membrane"/>
    <property type="evidence" value="ECO:0007669"/>
    <property type="project" value="UniProtKB-SubCell"/>
</dbReference>
<dbReference type="PRINTS" id="PR00254">
    <property type="entry name" value="NICOTINICR"/>
</dbReference>
<dbReference type="InterPro" id="IPR006029">
    <property type="entry name" value="Neurotrans-gated_channel_TM"/>
</dbReference>
<keyword evidence="9 17" id="KW-0472">Membrane</keyword>
<accession>A0A8S1EZN4</accession>
<dbReference type="InterPro" id="IPR002394">
    <property type="entry name" value="Nicotinic_acetylcholine_rcpt"/>
</dbReference>
<evidence type="ECO:0000256" key="13">
    <source>
        <dbReference type="ARBA" id="ARBA00023257"/>
    </source>
</evidence>
<dbReference type="InterPro" id="IPR006202">
    <property type="entry name" value="Neur_chan_lig-bd"/>
</dbReference>
<organism evidence="20 21">
    <name type="scientific">Caenorhabditis bovis</name>
    <dbReference type="NCBI Taxonomy" id="2654633"/>
    <lineage>
        <taxon>Eukaryota</taxon>
        <taxon>Metazoa</taxon>
        <taxon>Ecdysozoa</taxon>
        <taxon>Nematoda</taxon>
        <taxon>Chromadorea</taxon>
        <taxon>Rhabditida</taxon>
        <taxon>Rhabditina</taxon>
        <taxon>Rhabditomorpha</taxon>
        <taxon>Rhabditoidea</taxon>
        <taxon>Rhabditidae</taxon>
        <taxon>Peloderinae</taxon>
        <taxon>Caenorhabditis</taxon>
    </lineage>
</organism>
<evidence type="ECO:0000256" key="12">
    <source>
        <dbReference type="ARBA" id="ARBA00023180"/>
    </source>
</evidence>
<evidence type="ECO:0000256" key="2">
    <source>
        <dbReference type="ARBA" id="ARBA00022448"/>
    </source>
</evidence>
<feature type="transmembrane region" description="Helical" evidence="17">
    <location>
        <begin position="231"/>
        <end position="251"/>
    </location>
</feature>
<evidence type="ECO:0000256" key="10">
    <source>
        <dbReference type="ARBA" id="ARBA00023157"/>
    </source>
</evidence>
<keyword evidence="2 17" id="KW-0813">Transport</keyword>
<feature type="transmembrane region" description="Helical" evidence="17">
    <location>
        <begin position="474"/>
        <end position="494"/>
    </location>
</feature>
<evidence type="ECO:0000313" key="21">
    <source>
        <dbReference type="Proteomes" id="UP000494206"/>
    </source>
</evidence>
<keyword evidence="7" id="KW-0770">Synapse</keyword>
<evidence type="ECO:0000256" key="7">
    <source>
        <dbReference type="ARBA" id="ARBA00023018"/>
    </source>
</evidence>
<name>A0A8S1EZN4_9PELO</name>
<evidence type="ECO:0000256" key="6">
    <source>
        <dbReference type="ARBA" id="ARBA00022989"/>
    </source>
</evidence>
<comment type="subcellular location">
    <subcellularLocation>
        <location evidence="16">Postsynaptic cell membrane</location>
        <topology evidence="16">Multi-pass membrane protein</topology>
    </subcellularLocation>
</comment>
<sequence length="501" mass="58497">MTIVWSLALLVRVEYKVRRASSSRDRDLYTKLLTDYEPLERPIENSSEPVLVRMGLVLQQIIDVDERNQVVDVNAWLKFSWFDYSLKWDPAEYGGVTDLRFRRGQLWTPDVLMYNSADPQFDSRYPSNLLVYPNGMVNWMPPGLYRLSCKIQVVWFPFDVQECFLKFGSWTFDGSKLNLEIDENGFDTSNYMQNGEWTLEGTHVKRNIQYYQCCPEPYYDIVFTFVIRRRALYYAFNLILPCILITMLTLVGFTFPPDAGEKMSLQITIMLSICIFQNYVAEMSPPTSEAVPFLGAFFAVCLFTCACCVTATTLTLNFHHRNGKSHQMNETFRLIMLEWVPWLLLMKRPGHVARKWTMRKIDEYDDDFEERRARLEQQRISALISQLTVDSPKNTPMAPRRVKIVDDVEPAENHLWHKPPTTSSRVPVEKIAQLLMLQQVHGHLAEINKHVREKERNKRIEDDWKFSALVVDRICMLVFTSFLFGATVALFGSVPQMMRSF</sequence>
<protein>
    <submittedName>
        <fullName evidence="20">Uncharacterized protein</fullName>
    </submittedName>
</protein>
<dbReference type="SUPFAM" id="SSF63712">
    <property type="entry name" value="Nicotinic receptor ligand binding domain-like"/>
    <property type="match status" value="1"/>
</dbReference>
<evidence type="ECO:0000256" key="3">
    <source>
        <dbReference type="ARBA" id="ARBA00022475"/>
    </source>
</evidence>
<keyword evidence="3" id="KW-1003">Cell membrane</keyword>
<feature type="domain" description="Neurotransmitter-gated ion-channel ligand-binding" evidence="18">
    <location>
        <begin position="26"/>
        <end position="230"/>
    </location>
</feature>
<dbReference type="PRINTS" id="PR00252">
    <property type="entry name" value="NRIONCHANNEL"/>
</dbReference>
<dbReference type="SUPFAM" id="SSF90112">
    <property type="entry name" value="Neurotransmitter-gated ion-channel transmembrane pore"/>
    <property type="match status" value="1"/>
</dbReference>
<evidence type="ECO:0000256" key="16">
    <source>
        <dbReference type="ARBA" id="ARBA00034104"/>
    </source>
</evidence>
<evidence type="ECO:0000256" key="8">
    <source>
        <dbReference type="ARBA" id="ARBA00023065"/>
    </source>
</evidence>
<dbReference type="InterPro" id="IPR038050">
    <property type="entry name" value="Neuro_actylchol_rec"/>
</dbReference>
<dbReference type="Pfam" id="PF02931">
    <property type="entry name" value="Neur_chan_LBD"/>
    <property type="match status" value="1"/>
</dbReference>
<keyword evidence="5" id="KW-0732">Signal</keyword>
<dbReference type="Proteomes" id="UP000494206">
    <property type="component" value="Unassembled WGS sequence"/>
</dbReference>
<gene>
    <name evidence="20" type="ORF">CBOVIS_LOCUS8853</name>
</gene>
<evidence type="ECO:0000256" key="5">
    <source>
        <dbReference type="ARBA" id="ARBA00022729"/>
    </source>
</evidence>
<evidence type="ECO:0000256" key="17">
    <source>
        <dbReference type="RuleBase" id="RU000687"/>
    </source>
</evidence>
<evidence type="ECO:0000259" key="19">
    <source>
        <dbReference type="Pfam" id="PF02932"/>
    </source>
</evidence>
<keyword evidence="13" id="KW-0628">Postsynaptic cell membrane</keyword>
<evidence type="ECO:0000313" key="20">
    <source>
        <dbReference type="EMBL" id="CAB3406840.1"/>
    </source>
</evidence>
<evidence type="ECO:0000256" key="9">
    <source>
        <dbReference type="ARBA" id="ARBA00023136"/>
    </source>
</evidence>
<dbReference type="Gene3D" id="1.20.58.390">
    <property type="entry name" value="Neurotransmitter-gated ion-channel transmembrane domain"/>
    <property type="match status" value="2"/>
</dbReference>
<dbReference type="CDD" id="cd18997">
    <property type="entry name" value="LGIC_ECD_nAChR"/>
    <property type="match status" value="1"/>
</dbReference>
<proteinExistence type="inferred from homology"/>
<dbReference type="InterPro" id="IPR036734">
    <property type="entry name" value="Neur_chan_lig-bd_sf"/>
</dbReference>
<evidence type="ECO:0000256" key="14">
    <source>
        <dbReference type="ARBA" id="ARBA00023286"/>
    </source>
</evidence>
<dbReference type="Gene3D" id="2.70.170.10">
    <property type="entry name" value="Neurotransmitter-gated ion-channel ligand-binding domain"/>
    <property type="match status" value="1"/>
</dbReference>
<dbReference type="FunFam" id="2.70.170.10:FF:000016">
    <property type="entry name" value="Nicotinic acetylcholine receptor subunit"/>
    <property type="match status" value="1"/>
</dbReference>
<reference evidence="20 21" key="1">
    <citation type="submission" date="2020-04" db="EMBL/GenBank/DDBJ databases">
        <authorList>
            <person name="Laetsch R D."/>
            <person name="Stevens L."/>
            <person name="Kumar S."/>
            <person name="Blaxter L. M."/>
        </authorList>
    </citation>
    <scope>NUCLEOTIDE SEQUENCE [LARGE SCALE GENOMIC DNA]</scope>
</reference>
<keyword evidence="10" id="KW-1015">Disulfide bond</keyword>
<dbReference type="GO" id="GO:0004888">
    <property type="term" value="F:transmembrane signaling receptor activity"/>
    <property type="evidence" value="ECO:0007669"/>
    <property type="project" value="InterPro"/>
</dbReference>
<dbReference type="NCBIfam" id="TIGR00860">
    <property type="entry name" value="LIC"/>
    <property type="match status" value="1"/>
</dbReference>